<accession>A0A388KGJ0</accession>
<comment type="caution">
    <text evidence="1">The sequence shown here is derived from an EMBL/GenBank/DDBJ whole genome shotgun (WGS) entry which is preliminary data.</text>
</comment>
<evidence type="ECO:0000313" key="1">
    <source>
        <dbReference type="EMBL" id="GBG69093.1"/>
    </source>
</evidence>
<organism evidence="1 2">
    <name type="scientific">Chara braunii</name>
    <name type="common">Braun's stonewort</name>
    <dbReference type="NCBI Taxonomy" id="69332"/>
    <lineage>
        <taxon>Eukaryota</taxon>
        <taxon>Viridiplantae</taxon>
        <taxon>Streptophyta</taxon>
        <taxon>Charophyceae</taxon>
        <taxon>Charales</taxon>
        <taxon>Characeae</taxon>
        <taxon>Chara</taxon>
    </lineage>
</organism>
<dbReference type="EMBL" id="BFEA01000110">
    <property type="protein sequence ID" value="GBG69093.1"/>
    <property type="molecule type" value="Genomic_DNA"/>
</dbReference>
<dbReference type="AlphaFoldDB" id="A0A388KGJ0"/>
<name>A0A388KGJ0_CHABU</name>
<proteinExistence type="predicted"/>
<dbReference type="Gramene" id="GBG69093">
    <property type="protein sequence ID" value="GBG69093"/>
    <property type="gene ID" value="CBR_g3791"/>
</dbReference>
<gene>
    <name evidence="1" type="ORF">CBR_g3791</name>
</gene>
<protein>
    <submittedName>
        <fullName evidence="1">Uncharacterized protein</fullName>
    </submittedName>
</protein>
<sequence length="130" mass="14787">MRRQGLRSAEEVGARIHSDVGFGGERNGRIGVDSEKPVIKERWEMVDGRGAWESQKTVSPVLESVLFLMQICKSVHIYGFDHPEPYSSRGSKMQSYFDKVSDAGRYDIDSSQVLPFILRIFNIEGLVHFH</sequence>
<keyword evidence="2" id="KW-1185">Reference proteome</keyword>
<dbReference type="Proteomes" id="UP000265515">
    <property type="component" value="Unassembled WGS sequence"/>
</dbReference>
<reference evidence="1 2" key="1">
    <citation type="journal article" date="2018" name="Cell">
        <title>The Chara Genome: Secondary Complexity and Implications for Plant Terrestrialization.</title>
        <authorList>
            <person name="Nishiyama T."/>
            <person name="Sakayama H."/>
            <person name="Vries J.D."/>
            <person name="Buschmann H."/>
            <person name="Saint-Marcoux D."/>
            <person name="Ullrich K.K."/>
            <person name="Haas F.B."/>
            <person name="Vanderstraeten L."/>
            <person name="Becker D."/>
            <person name="Lang D."/>
            <person name="Vosolsobe S."/>
            <person name="Rombauts S."/>
            <person name="Wilhelmsson P.K.I."/>
            <person name="Janitza P."/>
            <person name="Kern R."/>
            <person name="Heyl A."/>
            <person name="Rumpler F."/>
            <person name="Villalobos L.I.A.C."/>
            <person name="Clay J.M."/>
            <person name="Skokan R."/>
            <person name="Toyoda A."/>
            <person name="Suzuki Y."/>
            <person name="Kagoshima H."/>
            <person name="Schijlen E."/>
            <person name="Tajeshwar N."/>
            <person name="Catarino B."/>
            <person name="Hetherington A.J."/>
            <person name="Saltykova A."/>
            <person name="Bonnot C."/>
            <person name="Breuninger H."/>
            <person name="Symeonidi A."/>
            <person name="Radhakrishnan G.V."/>
            <person name="Van Nieuwerburgh F."/>
            <person name="Deforce D."/>
            <person name="Chang C."/>
            <person name="Karol K.G."/>
            <person name="Hedrich R."/>
            <person name="Ulvskov P."/>
            <person name="Glockner G."/>
            <person name="Delwiche C.F."/>
            <person name="Petrasek J."/>
            <person name="Van de Peer Y."/>
            <person name="Friml J."/>
            <person name="Beilby M."/>
            <person name="Dolan L."/>
            <person name="Kohara Y."/>
            <person name="Sugano S."/>
            <person name="Fujiyama A."/>
            <person name="Delaux P.-M."/>
            <person name="Quint M."/>
            <person name="TheiBen G."/>
            <person name="Hagemann M."/>
            <person name="Harholt J."/>
            <person name="Dunand C."/>
            <person name="Zachgo S."/>
            <person name="Langdale J."/>
            <person name="Maumus F."/>
            <person name="Straeten D.V.D."/>
            <person name="Gould S.B."/>
            <person name="Rensing S.A."/>
        </authorList>
    </citation>
    <scope>NUCLEOTIDE SEQUENCE [LARGE SCALE GENOMIC DNA]</scope>
    <source>
        <strain evidence="1 2">S276</strain>
    </source>
</reference>
<evidence type="ECO:0000313" key="2">
    <source>
        <dbReference type="Proteomes" id="UP000265515"/>
    </source>
</evidence>